<evidence type="ECO:0000313" key="1">
    <source>
        <dbReference type="EMBL" id="KAG5569047.1"/>
    </source>
</evidence>
<keyword evidence="2" id="KW-1185">Reference proteome</keyword>
<proteinExistence type="predicted"/>
<sequence>MLEVRQRTSSTLRVSQRDTTMWCWRTKHLLVMLERMICLIASPMFPINPSTANARQHSGEVSENISTMVHTLIYPWGLIDILI</sequence>
<dbReference type="Proteomes" id="UP000824120">
    <property type="component" value="Chromosome 12"/>
</dbReference>
<dbReference type="EMBL" id="JACXVP010000012">
    <property type="protein sequence ID" value="KAG5569047.1"/>
    <property type="molecule type" value="Genomic_DNA"/>
</dbReference>
<protein>
    <submittedName>
        <fullName evidence="1">Uncharacterized protein</fullName>
    </submittedName>
</protein>
<comment type="caution">
    <text evidence="1">The sequence shown here is derived from an EMBL/GenBank/DDBJ whole genome shotgun (WGS) entry which is preliminary data.</text>
</comment>
<evidence type="ECO:0000313" key="2">
    <source>
        <dbReference type="Proteomes" id="UP000824120"/>
    </source>
</evidence>
<organism evidence="1 2">
    <name type="scientific">Solanum commersonii</name>
    <name type="common">Commerson's wild potato</name>
    <name type="synonym">Commerson's nightshade</name>
    <dbReference type="NCBI Taxonomy" id="4109"/>
    <lineage>
        <taxon>Eukaryota</taxon>
        <taxon>Viridiplantae</taxon>
        <taxon>Streptophyta</taxon>
        <taxon>Embryophyta</taxon>
        <taxon>Tracheophyta</taxon>
        <taxon>Spermatophyta</taxon>
        <taxon>Magnoliopsida</taxon>
        <taxon>eudicotyledons</taxon>
        <taxon>Gunneridae</taxon>
        <taxon>Pentapetalae</taxon>
        <taxon>asterids</taxon>
        <taxon>lamiids</taxon>
        <taxon>Solanales</taxon>
        <taxon>Solanaceae</taxon>
        <taxon>Solanoideae</taxon>
        <taxon>Solaneae</taxon>
        <taxon>Solanum</taxon>
    </lineage>
</organism>
<gene>
    <name evidence="1" type="ORF">H5410_058813</name>
</gene>
<dbReference type="AlphaFoldDB" id="A0A9J5W109"/>
<accession>A0A9J5W109</accession>
<reference evidence="1 2" key="1">
    <citation type="submission" date="2020-09" db="EMBL/GenBank/DDBJ databases">
        <title>De no assembly of potato wild relative species, Solanum commersonii.</title>
        <authorList>
            <person name="Cho K."/>
        </authorList>
    </citation>
    <scope>NUCLEOTIDE SEQUENCE [LARGE SCALE GENOMIC DNA]</scope>
    <source>
        <strain evidence="1">LZ3.2</strain>
        <tissue evidence="1">Leaf</tissue>
    </source>
</reference>
<name>A0A9J5W109_SOLCO</name>